<feature type="transmembrane region" description="Helical" evidence="1">
    <location>
        <begin position="75"/>
        <end position="93"/>
    </location>
</feature>
<dbReference type="Proteomes" id="UP000243376">
    <property type="component" value="Unassembled WGS sequence"/>
</dbReference>
<keyword evidence="1" id="KW-0812">Transmembrane</keyword>
<evidence type="ECO:0000313" key="3">
    <source>
        <dbReference type="Proteomes" id="UP000243376"/>
    </source>
</evidence>
<keyword evidence="1" id="KW-1133">Transmembrane helix</keyword>
<evidence type="ECO:0000256" key="1">
    <source>
        <dbReference type="SAM" id="Phobius"/>
    </source>
</evidence>
<dbReference type="AlphaFoldDB" id="A0A2J6X7Z8"/>
<evidence type="ECO:0000313" key="2">
    <source>
        <dbReference type="EMBL" id="PMP83255.1"/>
    </source>
</evidence>
<dbReference type="EMBL" id="PNIQ01000368">
    <property type="protein sequence ID" value="PMP83255.1"/>
    <property type="molecule type" value="Genomic_DNA"/>
</dbReference>
<gene>
    <name evidence="2" type="ORF">C0184_05590</name>
</gene>
<reference evidence="2 3" key="1">
    <citation type="submission" date="2018-01" db="EMBL/GenBank/DDBJ databases">
        <title>Metagenomic assembled genomes from two thermal pools in the Uzon Caldera, Kamchatka, Russia.</title>
        <authorList>
            <person name="Wilkins L."/>
            <person name="Ettinger C."/>
        </authorList>
    </citation>
    <scope>NUCLEOTIDE SEQUENCE [LARGE SCALE GENOMIC DNA]</scope>
    <source>
        <strain evidence="2">ZAV-02</strain>
    </source>
</reference>
<organism evidence="2 3">
    <name type="scientific">Chloroflexus aggregans</name>
    <dbReference type="NCBI Taxonomy" id="152260"/>
    <lineage>
        <taxon>Bacteria</taxon>
        <taxon>Bacillati</taxon>
        <taxon>Chloroflexota</taxon>
        <taxon>Chloroflexia</taxon>
        <taxon>Chloroflexales</taxon>
        <taxon>Chloroflexineae</taxon>
        <taxon>Chloroflexaceae</taxon>
        <taxon>Chloroflexus</taxon>
    </lineage>
</organism>
<keyword evidence="1" id="KW-0472">Membrane</keyword>
<protein>
    <submittedName>
        <fullName evidence="2">Uncharacterized protein</fullName>
    </submittedName>
</protein>
<feature type="non-terminal residue" evidence="2">
    <location>
        <position position="101"/>
    </location>
</feature>
<name>A0A2J6X7Z8_9CHLR</name>
<proteinExistence type="predicted"/>
<comment type="caution">
    <text evidence="2">The sequence shown here is derived from an EMBL/GenBank/DDBJ whole genome shotgun (WGS) entry which is preliminary data.</text>
</comment>
<feature type="transmembrane region" description="Helical" evidence="1">
    <location>
        <begin position="40"/>
        <end position="63"/>
    </location>
</feature>
<feature type="transmembrane region" description="Helical" evidence="1">
    <location>
        <begin position="12"/>
        <end position="34"/>
    </location>
</feature>
<accession>A0A2J6X7Z8</accession>
<sequence>MIAGKLTSSRTTIWLAAIWLAAMISIAVPGLLWWLPWSFFRTPLVVISGGMLFTLPGLALLRWLHPSPLPWFERLAYAASLSCTVLPLILLFSEPIGWRWN</sequence>